<keyword evidence="2" id="KW-1185">Reference proteome</keyword>
<dbReference type="GO" id="GO:0008236">
    <property type="term" value="F:serine-type peptidase activity"/>
    <property type="evidence" value="ECO:0007669"/>
    <property type="project" value="InterPro"/>
</dbReference>
<dbReference type="Gene3D" id="3.90.226.10">
    <property type="entry name" value="2-enoyl-CoA Hydratase, Chain A, domain 1"/>
    <property type="match status" value="2"/>
</dbReference>
<dbReference type="STRING" id="1450648.CLORY_15050"/>
<gene>
    <name evidence="1" type="ORF">CLORY_15050</name>
</gene>
<dbReference type="SUPFAM" id="SSF52096">
    <property type="entry name" value="ClpP/crotonase"/>
    <property type="match status" value="1"/>
</dbReference>
<protein>
    <submittedName>
        <fullName evidence="1">Peptidase family S41</fullName>
    </submittedName>
</protein>
<dbReference type="AlphaFoldDB" id="A0A1V4IS71"/>
<name>A0A1V4IS71_9CLOT</name>
<dbReference type="GO" id="GO:0006508">
    <property type="term" value="P:proteolysis"/>
    <property type="evidence" value="ECO:0007669"/>
    <property type="project" value="InterPro"/>
</dbReference>
<sequence length="440" mass="51269">MRIFTKRKMEFMLAAIILLIVISGCNISNKQNSLSSRDKKWIEDIEYLNRALLKDHANLYHHIKKKDFDKEVFNLENDVPKLKNYQIKYRIAHMVASIGDAHTHLVMDTKIKRYPIGLSWFGNELRVVKINKKYKSILGKKLIAINGIKINKVIKKVNTLISHENSQWLKVNNVEYVTYYDVLKYLNITSNGTTDFSFDGNKITTITIKPSYSEDNMVQVENFMTHVPVEYQYKVKKLKPNPFWYEYIPTDKILYFQYNQCMDRKIAQKIVKLIGIRDSYKDYKSYPDFDKFTDKVMRTIEKKKIDKLIIDLRYNGGGSSLLMTKFANELRKKLHKSIQVFVIIGKQTFSSGVFAAIDLKRYTNAIILGEPTGGNVNGYGEVLIISLPNSKLSISYSTKYFDLTDRYKSNFIPDISIKQSYNDYKSGIDDAYEAVKEYKN</sequence>
<dbReference type="PROSITE" id="PS51257">
    <property type="entry name" value="PROKAR_LIPOPROTEIN"/>
    <property type="match status" value="1"/>
</dbReference>
<organism evidence="1 2">
    <name type="scientific">Clostridium oryzae</name>
    <dbReference type="NCBI Taxonomy" id="1450648"/>
    <lineage>
        <taxon>Bacteria</taxon>
        <taxon>Bacillati</taxon>
        <taxon>Bacillota</taxon>
        <taxon>Clostridia</taxon>
        <taxon>Eubacteriales</taxon>
        <taxon>Clostridiaceae</taxon>
        <taxon>Clostridium</taxon>
    </lineage>
</organism>
<dbReference type="Proteomes" id="UP000190080">
    <property type="component" value="Unassembled WGS sequence"/>
</dbReference>
<dbReference type="RefSeq" id="WP_169911557.1">
    <property type="nucleotide sequence ID" value="NZ_MZGV01000012.1"/>
</dbReference>
<dbReference type="EMBL" id="MZGV01000012">
    <property type="protein sequence ID" value="OPJ62881.1"/>
    <property type="molecule type" value="Genomic_DNA"/>
</dbReference>
<comment type="caution">
    <text evidence="1">The sequence shown here is derived from an EMBL/GenBank/DDBJ whole genome shotgun (WGS) entry which is preliminary data.</text>
</comment>
<evidence type="ECO:0000313" key="1">
    <source>
        <dbReference type="EMBL" id="OPJ62881.1"/>
    </source>
</evidence>
<dbReference type="InterPro" id="IPR029045">
    <property type="entry name" value="ClpP/crotonase-like_dom_sf"/>
</dbReference>
<accession>A0A1V4IS71</accession>
<evidence type="ECO:0000313" key="2">
    <source>
        <dbReference type="Proteomes" id="UP000190080"/>
    </source>
</evidence>
<proteinExistence type="predicted"/>
<reference evidence="1 2" key="1">
    <citation type="submission" date="2017-03" db="EMBL/GenBank/DDBJ databases">
        <title>Genome sequence of Clostridium oryzae DSM 28571.</title>
        <authorList>
            <person name="Poehlein A."/>
            <person name="Daniel R."/>
        </authorList>
    </citation>
    <scope>NUCLEOTIDE SEQUENCE [LARGE SCALE GENOMIC DNA]</scope>
    <source>
        <strain evidence="1 2">DSM 28571</strain>
    </source>
</reference>